<dbReference type="FunFam" id="3.30.160.60:FF:001465">
    <property type="entry name" value="Zinc finger protein 560"/>
    <property type="match status" value="1"/>
</dbReference>
<keyword evidence="16" id="KW-0805">Transcription regulation</keyword>
<dbReference type="PROSITE" id="PS51384">
    <property type="entry name" value="FAD_FR"/>
    <property type="match status" value="1"/>
</dbReference>
<dbReference type="Gene3D" id="2.40.30.10">
    <property type="entry name" value="Translation factors"/>
    <property type="match status" value="1"/>
</dbReference>
<dbReference type="InterPro" id="IPR002048">
    <property type="entry name" value="EF_hand_dom"/>
</dbReference>
<feature type="domain" description="C2H2-type" evidence="24">
    <location>
        <begin position="1069"/>
        <end position="1096"/>
    </location>
</feature>
<dbReference type="Proteomes" id="UP001153737">
    <property type="component" value="Chromosome 4"/>
</dbReference>
<keyword evidence="14 23" id="KW-1133">Transmembrane helix</keyword>
<dbReference type="PANTHER" id="PTHR11972">
    <property type="entry name" value="NADPH OXIDASE"/>
    <property type="match status" value="1"/>
</dbReference>
<feature type="domain" description="C2H2-type" evidence="24">
    <location>
        <begin position="1361"/>
        <end position="1388"/>
    </location>
</feature>
<evidence type="ECO:0000256" key="2">
    <source>
        <dbReference type="ARBA" id="ARBA00004123"/>
    </source>
</evidence>
<dbReference type="GO" id="GO:0000785">
    <property type="term" value="C:chromatin"/>
    <property type="evidence" value="ECO:0007669"/>
    <property type="project" value="UniProtKB-ARBA"/>
</dbReference>
<keyword evidence="8" id="KW-0677">Repeat</keyword>
<dbReference type="FunFam" id="3.30.160.60:FF:000690">
    <property type="entry name" value="Zinc finger protein 354C"/>
    <property type="match status" value="1"/>
</dbReference>
<dbReference type="InterPro" id="IPR013112">
    <property type="entry name" value="FAD-bd_8"/>
</dbReference>
<dbReference type="Pfam" id="PF12874">
    <property type="entry name" value="zf-met"/>
    <property type="match status" value="1"/>
</dbReference>
<dbReference type="PANTHER" id="PTHR11972:SF58">
    <property type="entry name" value="NADPH OXIDASE 5"/>
    <property type="match status" value="1"/>
</dbReference>
<dbReference type="GO" id="GO:0016175">
    <property type="term" value="F:superoxide-generating NAD(P)H oxidase activity"/>
    <property type="evidence" value="ECO:0007669"/>
    <property type="project" value="TreeGrafter"/>
</dbReference>
<evidence type="ECO:0000256" key="13">
    <source>
        <dbReference type="ARBA" id="ARBA00022857"/>
    </source>
</evidence>
<name>A0A9N9SGK0_PHACE</name>
<dbReference type="FunFam" id="1.10.238.10:FF:000258">
    <property type="entry name" value="NADPH oxidase, isoform B"/>
    <property type="match status" value="1"/>
</dbReference>
<gene>
    <name evidence="27" type="ORF">PHAECO_LOCUS8122</name>
</gene>
<dbReference type="PROSITE" id="PS50222">
    <property type="entry name" value="EF_HAND_2"/>
    <property type="match status" value="4"/>
</dbReference>
<evidence type="ECO:0000256" key="5">
    <source>
        <dbReference type="ARBA" id="ARBA00022630"/>
    </source>
</evidence>
<feature type="domain" description="C2H2-type" evidence="24">
    <location>
        <begin position="1333"/>
        <end position="1360"/>
    </location>
</feature>
<evidence type="ECO:0000256" key="15">
    <source>
        <dbReference type="ARBA" id="ARBA00023002"/>
    </source>
</evidence>
<protein>
    <recommendedName>
        <fullName evidence="29">NADPH oxidase 5</fullName>
    </recommendedName>
</protein>
<feature type="transmembrane region" description="Helical" evidence="23">
    <location>
        <begin position="384"/>
        <end position="412"/>
    </location>
</feature>
<evidence type="ECO:0000256" key="6">
    <source>
        <dbReference type="ARBA" id="ARBA00022692"/>
    </source>
</evidence>
<feature type="compositionally biased region" description="Polar residues" evidence="22">
    <location>
        <begin position="611"/>
        <end position="645"/>
    </location>
</feature>
<accession>A0A9N9SGK0</accession>
<feature type="domain" description="EF-hand" evidence="25">
    <location>
        <begin position="70"/>
        <end position="105"/>
    </location>
</feature>
<feature type="domain" description="C2H2-type" evidence="24">
    <location>
        <begin position="1427"/>
        <end position="1454"/>
    </location>
</feature>
<evidence type="ECO:0000256" key="14">
    <source>
        <dbReference type="ARBA" id="ARBA00022989"/>
    </source>
</evidence>
<dbReference type="FunFam" id="3.30.160.60:FF:000204">
    <property type="entry name" value="Zinc finger protein 331"/>
    <property type="match status" value="1"/>
</dbReference>
<dbReference type="InterPro" id="IPR017938">
    <property type="entry name" value="Riboflavin_synthase-like_b-brl"/>
</dbReference>
<comment type="subcellular location">
    <subcellularLocation>
        <location evidence="3">Membrane</location>
        <topology evidence="3">Multi-pass membrane protein</topology>
    </subcellularLocation>
    <subcellularLocation>
        <location evidence="2">Nucleus</location>
    </subcellularLocation>
</comment>
<feature type="domain" description="C2H2-type" evidence="24">
    <location>
        <begin position="1511"/>
        <end position="1538"/>
    </location>
</feature>
<evidence type="ECO:0000256" key="18">
    <source>
        <dbReference type="ARBA" id="ARBA00023136"/>
    </source>
</evidence>
<evidence type="ECO:0000256" key="17">
    <source>
        <dbReference type="ARBA" id="ARBA00023125"/>
    </source>
</evidence>
<dbReference type="FunFam" id="2.40.30.10:FF:000056">
    <property type="entry name" value="NADPH oxidase 5"/>
    <property type="match status" value="1"/>
</dbReference>
<feature type="domain" description="C2H2-type" evidence="24">
    <location>
        <begin position="1305"/>
        <end position="1332"/>
    </location>
</feature>
<feature type="transmembrane region" description="Helical" evidence="23">
    <location>
        <begin position="298"/>
        <end position="318"/>
    </location>
</feature>
<keyword evidence="13" id="KW-0521">NADP</keyword>
<evidence type="ECO:0000256" key="7">
    <source>
        <dbReference type="ARBA" id="ARBA00022723"/>
    </source>
</evidence>
<feature type="domain" description="FAD-binding FR-type" evidence="26">
    <location>
        <begin position="464"/>
        <end position="580"/>
    </location>
</feature>
<dbReference type="InterPro" id="IPR036236">
    <property type="entry name" value="Znf_C2H2_sf"/>
</dbReference>
<comment type="similarity">
    <text evidence="4">Belongs to the krueppel C2H2-type zinc-finger protein family.</text>
</comment>
<proteinExistence type="inferred from homology"/>
<feature type="domain" description="C2H2-type" evidence="24">
    <location>
        <begin position="1251"/>
        <end position="1278"/>
    </location>
</feature>
<sequence length="1548" mass="178644">MSVEELLEQIFKLFDQGRDQNLQQEDWIEFLKQRLTNEKQIDFAEQLESVAFCLCGENPIYVDQFYQIFNAKGIVDKLFRLVDEENSGVISSNAVMEFLTAITNTRVFQIFDKDDSGSISLQEFLDAMHQFAGQTPDDKIRFLFKVYDLDGDGLIQNKELQHVMRACMEENGMKFSEEQIDNLTMAMFEDADTKNRGTITYEALKYQLEKHGGLLENLSISIDRWLVPPKPQAKVSLLGKVLSYRPYQLTLPYVKNNYVYLIFLAVFLLVNAALFISRAIEYAEHNWYTIFARACGQCLNFNCTFILVLMLRQCITFLRTRGYSSVLPLDQHIYFHKLTGLIIFGYSIFHSIMHICNFSLIVVNDRKINHQNFTASEWLLTGKPGLFGLIGGVANPTGIALLVILIAIFISSQAFVRRGGCFEIFYYTHLMYVPFWILLILHGPNFWKWFIIPGIAYCLERSYRSTFIVTERGKTYISSGLLLPSKVTHLVIKRPGQFDFHPGDYVFVNIPAIAKYEWHPFTVSSAPEQEDYMWLHIRGVGQWTNRLYEYFEKEQEKLHNGEISAVQSRPSITNGNLNNNNQNALKKIQTTITRTLSNRDKNKKPGVQLVGFSNETFQNDESKTTQSEGDINKASCSTTTETPNSRSRKLTPEKKLHRLLFTNKAPLEKSLSMPDMQTKAKRRERLLVLREYMRSESEKSFNECQIKRARLQSLGLAYLSPQNKSLAQSFRYMRHKPTIIAFKTPSLENCEQRESTDSLGSIGRQISSANFGNCPEGRAEEGRVISVLNKENQYSPNSMPMKHMNYPVGKPLESISEKNASKKYKNALVEEIKIQISDLEGTEVDFFWINRDQRSFEWFVNLLSQLEIEQAELGGAMERFLEMHMYITSALQKSDMKAVGLQLALDLLHEKEKRDLITGLKTRTNAGRPNWDKVFKQISDQRKGKITVFYCGPPQLARILRVDPNGNLPISICSDCIEQLQNISAFIELSKTSDAKLQHVFEKQTKQSSSVQESSDSEGEDKEWAMVQENVEISNDSFAKEENELHIEVKPDLLFRTESDDYAEDIKTYECNLCDKEYPNQENLNNHLQSHTDTKTHVCTLCGKTFKLISSLIRHNKCVHKMVKPLRCELCSKEFPSFSLIKQHDCKVSQTQTAINLEDNSSSTSSIEYWRDNKIGEKNECNICGESFKLSRLYQQHVKKHKNTATKLYRCEKCSESFTSKSLLETHMYKHNEDTSLNIDLPKEKTDDKSLTCEFCGKQFPTKKTLCDHLPIHTKQYQCDVCDKVCTKRFHLDNHRKLHTGEKPFQCEFCEKTFRLKSARKAHLRIHTGERPYHCRLCKKTFAQKSNVVDHERRHTGDTPYVCRFCSKWFIQKSHLKRHESTHTGGKVLQGDGEDGTVKTVEEASENREENIGGLEDFSYNNSEKPYECKECGKSFRQRSTYNRHVLVHTDKRSFQCDQCDKTFQQKTHLTRHRMVHTGEKKFQCSYCGKKFGQNVNLKAHVRTHTGETAFYCSVCGRGFYDSSSMKKHVKGHARDGNNLTMKNEQGD</sequence>
<evidence type="ECO:0000256" key="10">
    <source>
        <dbReference type="ARBA" id="ARBA00022827"/>
    </source>
</evidence>
<evidence type="ECO:0008006" key="29">
    <source>
        <dbReference type="Google" id="ProtNLM"/>
    </source>
</evidence>
<dbReference type="InterPro" id="IPR017927">
    <property type="entry name" value="FAD-bd_FR_type"/>
</dbReference>
<keyword evidence="18 23" id="KW-0472">Membrane</keyword>
<dbReference type="GO" id="GO:0043565">
    <property type="term" value="F:sequence-specific DNA binding"/>
    <property type="evidence" value="ECO:0007669"/>
    <property type="project" value="UniProtKB-ARBA"/>
</dbReference>
<keyword evidence="6 23" id="KW-0812">Transmembrane</keyword>
<keyword evidence="19" id="KW-0804">Transcription</keyword>
<dbReference type="Pfam" id="PF08030">
    <property type="entry name" value="NAD_binding_6"/>
    <property type="match status" value="1"/>
</dbReference>
<feature type="domain" description="EF-hand" evidence="25">
    <location>
        <begin position="135"/>
        <end position="170"/>
    </location>
</feature>
<keyword evidence="17" id="KW-0238">DNA-binding</keyword>
<evidence type="ECO:0000256" key="3">
    <source>
        <dbReference type="ARBA" id="ARBA00004141"/>
    </source>
</evidence>
<dbReference type="PROSITE" id="PS00018">
    <property type="entry name" value="EF_HAND_1"/>
    <property type="match status" value="2"/>
</dbReference>
<dbReference type="GO" id="GO:0006952">
    <property type="term" value="P:defense response"/>
    <property type="evidence" value="ECO:0007669"/>
    <property type="project" value="TreeGrafter"/>
</dbReference>
<dbReference type="InterPro" id="IPR050369">
    <property type="entry name" value="RBOH/FRE"/>
</dbReference>
<evidence type="ECO:0000256" key="22">
    <source>
        <dbReference type="SAM" id="MobiDB-lite"/>
    </source>
</evidence>
<feature type="domain" description="C2H2-type" evidence="24">
    <location>
        <begin position="1097"/>
        <end position="1125"/>
    </location>
</feature>
<dbReference type="Pfam" id="PF08022">
    <property type="entry name" value="FAD_binding_8"/>
    <property type="match status" value="1"/>
</dbReference>
<evidence type="ECO:0000256" key="19">
    <source>
        <dbReference type="ARBA" id="ARBA00023163"/>
    </source>
</evidence>
<feature type="domain" description="C2H2-type" evidence="24">
    <location>
        <begin position="1483"/>
        <end position="1510"/>
    </location>
</feature>
<dbReference type="GO" id="GO:0008270">
    <property type="term" value="F:zinc ion binding"/>
    <property type="evidence" value="ECO:0007669"/>
    <property type="project" value="UniProtKB-KW"/>
</dbReference>
<evidence type="ECO:0000256" key="12">
    <source>
        <dbReference type="ARBA" id="ARBA00022837"/>
    </source>
</evidence>
<evidence type="ECO:0000313" key="28">
    <source>
        <dbReference type="Proteomes" id="UP001153737"/>
    </source>
</evidence>
<dbReference type="GO" id="GO:0010629">
    <property type="term" value="P:negative regulation of gene expression"/>
    <property type="evidence" value="ECO:0007669"/>
    <property type="project" value="UniProtKB-ARBA"/>
</dbReference>
<evidence type="ECO:0000256" key="1">
    <source>
        <dbReference type="ARBA" id="ARBA00003767"/>
    </source>
</evidence>
<dbReference type="FunFam" id="3.30.160.60:FF:000966">
    <property type="entry name" value="ZFP90 zinc finger protein"/>
    <property type="match status" value="1"/>
</dbReference>
<dbReference type="Gene3D" id="3.30.160.60">
    <property type="entry name" value="Classic Zinc Finger"/>
    <property type="match status" value="11"/>
</dbReference>
<dbReference type="PROSITE" id="PS00028">
    <property type="entry name" value="ZINC_FINGER_C2H2_1"/>
    <property type="match status" value="12"/>
</dbReference>
<feature type="transmembrane region" description="Helical" evidence="23">
    <location>
        <begin position="258"/>
        <end position="277"/>
    </location>
</feature>
<evidence type="ECO:0000256" key="21">
    <source>
        <dbReference type="PROSITE-ProRule" id="PRU00042"/>
    </source>
</evidence>
<keyword evidence="5" id="KW-0285">Flavoprotein</keyword>
<dbReference type="SMART" id="SM00054">
    <property type="entry name" value="EFh"/>
    <property type="match status" value="5"/>
</dbReference>
<feature type="transmembrane region" description="Helical" evidence="23">
    <location>
        <begin position="338"/>
        <end position="363"/>
    </location>
</feature>
<dbReference type="GO" id="GO:0040029">
    <property type="term" value="P:epigenetic regulation of gene expression"/>
    <property type="evidence" value="ECO:0007669"/>
    <property type="project" value="UniProtKB-ARBA"/>
</dbReference>
<feature type="region of interest" description="Disordered" evidence="22">
    <location>
        <begin position="598"/>
        <end position="653"/>
    </location>
</feature>
<dbReference type="OrthoDB" id="167398at2759"/>
<keyword evidence="7" id="KW-0479">Metal-binding</keyword>
<dbReference type="Pfam" id="PF13202">
    <property type="entry name" value="EF-hand_5"/>
    <property type="match status" value="1"/>
</dbReference>
<dbReference type="GO" id="GO:0000122">
    <property type="term" value="P:negative regulation of transcription by RNA polymerase II"/>
    <property type="evidence" value="ECO:0007669"/>
    <property type="project" value="UniProtKB-ARBA"/>
</dbReference>
<dbReference type="GO" id="GO:0005509">
    <property type="term" value="F:calcium ion binding"/>
    <property type="evidence" value="ECO:0007669"/>
    <property type="project" value="InterPro"/>
</dbReference>
<evidence type="ECO:0000313" key="27">
    <source>
        <dbReference type="EMBL" id="CAG9821119.1"/>
    </source>
</evidence>
<keyword evidence="12" id="KW-0106">Calcium</keyword>
<evidence type="ECO:0000256" key="16">
    <source>
        <dbReference type="ARBA" id="ARBA00023015"/>
    </source>
</evidence>
<dbReference type="InterPro" id="IPR039261">
    <property type="entry name" value="FNR_nucleotide-bd"/>
</dbReference>
<reference evidence="27" key="1">
    <citation type="submission" date="2022-01" db="EMBL/GenBank/DDBJ databases">
        <authorList>
            <person name="King R."/>
        </authorList>
    </citation>
    <scope>NUCLEOTIDE SEQUENCE</scope>
</reference>
<dbReference type="Pfam" id="PF13499">
    <property type="entry name" value="EF-hand_7"/>
    <property type="match status" value="1"/>
</dbReference>
<dbReference type="SMART" id="SM00355">
    <property type="entry name" value="ZnF_C2H2"/>
    <property type="match status" value="13"/>
</dbReference>
<feature type="domain" description="C2H2-type" evidence="24">
    <location>
        <begin position="1455"/>
        <end position="1482"/>
    </location>
</feature>
<feature type="domain" description="C2H2-type" evidence="24">
    <location>
        <begin position="1179"/>
        <end position="1206"/>
    </location>
</feature>
<keyword evidence="15" id="KW-0560">Oxidoreductase</keyword>
<dbReference type="Pfam" id="PF00096">
    <property type="entry name" value="zf-C2H2"/>
    <property type="match status" value="6"/>
</dbReference>
<feature type="region of interest" description="Disordered" evidence="22">
    <location>
        <begin position="1003"/>
        <end position="1023"/>
    </location>
</feature>
<feature type="domain" description="C2H2-type" evidence="24">
    <location>
        <begin position="1277"/>
        <end position="1304"/>
    </location>
</feature>
<dbReference type="CDD" id="cd00051">
    <property type="entry name" value="EFh"/>
    <property type="match status" value="3"/>
</dbReference>
<comment type="function">
    <text evidence="1">May be involved in transcriptional regulation.</text>
</comment>
<reference evidence="27" key="2">
    <citation type="submission" date="2022-10" db="EMBL/GenBank/DDBJ databases">
        <authorList>
            <consortium name="ENA_rothamsted_submissions"/>
            <consortium name="culmorum"/>
            <person name="King R."/>
        </authorList>
    </citation>
    <scope>NUCLEOTIDE SEQUENCE</scope>
</reference>
<keyword evidence="20" id="KW-0539">Nucleus</keyword>
<evidence type="ECO:0000256" key="11">
    <source>
        <dbReference type="ARBA" id="ARBA00022833"/>
    </source>
</evidence>
<dbReference type="SFLD" id="SFLDG01169">
    <property type="entry name" value="NADPH_oxidase_subgroup_(NOX)"/>
    <property type="match status" value="1"/>
</dbReference>
<dbReference type="EMBL" id="OU896710">
    <property type="protein sequence ID" value="CAG9821119.1"/>
    <property type="molecule type" value="Genomic_DNA"/>
</dbReference>
<feature type="transmembrane region" description="Helical" evidence="23">
    <location>
        <begin position="424"/>
        <end position="441"/>
    </location>
</feature>
<dbReference type="FunFam" id="3.30.160.60:FF:000744">
    <property type="entry name" value="zinc finger E-box-binding homeobox 1"/>
    <property type="match status" value="1"/>
</dbReference>
<dbReference type="InterPro" id="IPR013087">
    <property type="entry name" value="Znf_C2H2_type"/>
</dbReference>
<dbReference type="Gene3D" id="3.40.50.80">
    <property type="entry name" value="Nucleotide-binding domain of ferredoxin-NADP reductase (FNR) module"/>
    <property type="match status" value="1"/>
</dbReference>
<evidence type="ECO:0000256" key="4">
    <source>
        <dbReference type="ARBA" id="ARBA00006991"/>
    </source>
</evidence>
<dbReference type="SUPFAM" id="SSF57667">
    <property type="entry name" value="beta-beta-alpha zinc fingers"/>
    <property type="match status" value="7"/>
</dbReference>
<dbReference type="InterPro" id="IPR013121">
    <property type="entry name" value="Fe_red_NAD-bd_6"/>
</dbReference>
<dbReference type="Pfam" id="PF01794">
    <property type="entry name" value="Ferric_reduct"/>
    <property type="match status" value="1"/>
</dbReference>
<dbReference type="SUPFAM" id="SSF63380">
    <property type="entry name" value="Riboflavin synthase domain-like"/>
    <property type="match status" value="1"/>
</dbReference>
<evidence type="ECO:0000256" key="8">
    <source>
        <dbReference type="ARBA" id="ARBA00022737"/>
    </source>
</evidence>
<feature type="domain" description="EF-hand" evidence="25">
    <location>
        <begin position="2"/>
        <end position="37"/>
    </location>
</feature>
<dbReference type="GO" id="GO:0003682">
    <property type="term" value="F:chromatin binding"/>
    <property type="evidence" value="ECO:0007669"/>
    <property type="project" value="UniProtKB-ARBA"/>
</dbReference>
<dbReference type="GO" id="GO:0005634">
    <property type="term" value="C:nucleus"/>
    <property type="evidence" value="ECO:0007669"/>
    <property type="project" value="UniProtKB-SubCell"/>
</dbReference>
<evidence type="ECO:0000259" key="25">
    <source>
        <dbReference type="PROSITE" id="PS50222"/>
    </source>
</evidence>
<keyword evidence="28" id="KW-1185">Reference proteome</keyword>
<dbReference type="FunFam" id="3.30.160.60:FF:002343">
    <property type="entry name" value="Zinc finger protein 33A"/>
    <property type="match status" value="1"/>
</dbReference>
<feature type="domain" description="C2H2-type" evidence="24">
    <location>
        <begin position="1209"/>
        <end position="1236"/>
    </location>
</feature>
<keyword evidence="9 21" id="KW-0863">Zinc-finger</keyword>
<dbReference type="SUPFAM" id="SSF47473">
    <property type="entry name" value="EF-hand"/>
    <property type="match status" value="2"/>
</dbReference>
<evidence type="ECO:0000256" key="20">
    <source>
        <dbReference type="ARBA" id="ARBA00023242"/>
    </source>
</evidence>
<dbReference type="CDD" id="cd06186">
    <property type="entry name" value="NOX_Duox_like_FAD_NADP"/>
    <property type="match status" value="1"/>
</dbReference>
<feature type="domain" description="EF-hand" evidence="25">
    <location>
        <begin position="106"/>
        <end position="134"/>
    </location>
</feature>
<evidence type="ECO:0000259" key="24">
    <source>
        <dbReference type="PROSITE" id="PS50157"/>
    </source>
</evidence>
<dbReference type="InterPro" id="IPR018247">
    <property type="entry name" value="EF_Hand_1_Ca_BS"/>
</dbReference>
<evidence type="ECO:0000256" key="9">
    <source>
        <dbReference type="ARBA" id="ARBA00022771"/>
    </source>
</evidence>
<organism evidence="27 28">
    <name type="scientific">Phaedon cochleariae</name>
    <name type="common">Mustard beetle</name>
    <dbReference type="NCBI Taxonomy" id="80249"/>
    <lineage>
        <taxon>Eukaryota</taxon>
        <taxon>Metazoa</taxon>
        <taxon>Ecdysozoa</taxon>
        <taxon>Arthropoda</taxon>
        <taxon>Hexapoda</taxon>
        <taxon>Insecta</taxon>
        <taxon>Pterygota</taxon>
        <taxon>Neoptera</taxon>
        <taxon>Endopterygota</taxon>
        <taxon>Coleoptera</taxon>
        <taxon>Polyphaga</taxon>
        <taxon>Cucujiformia</taxon>
        <taxon>Chrysomeloidea</taxon>
        <taxon>Chrysomelidae</taxon>
        <taxon>Chrysomelinae</taxon>
        <taxon>Chrysomelini</taxon>
        <taxon>Phaedon</taxon>
    </lineage>
</organism>
<dbReference type="Gene3D" id="1.10.238.10">
    <property type="entry name" value="EF-hand"/>
    <property type="match status" value="2"/>
</dbReference>
<dbReference type="InterPro" id="IPR011992">
    <property type="entry name" value="EF-hand-dom_pair"/>
</dbReference>
<keyword evidence="10" id="KW-0274">FAD</keyword>
<evidence type="ECO:0000256" key="23">
    <source>
        <dbReference type="SAM" id="Phobius"/>
    </source>
</evidence>
<evidence type="ECO:0000259" key="26">
    <source>
        <dbReference type="PROSITE" id="PS51384"/>
    </source>
</evidence>
<keyword evidence="11" id="KW-0862">Zinc</keyword>
<dbReference type="PROSITE" id="PS50157">
    <property type="entry name" value="ZINC_FINGER_C2H2_2"/>
    <property type="match status" value="13"/>
</dbReference>
<dbReference type="GO" id="GO:0043020">
    <property type="term" value="C:NADPH oxidase complex"/>
    <property type="evidence" value="ECO:0007669"/>
    <property type="project" value="TreeGrafter"/>
</dbReference>
<dbReference type="InterPro" id="IPR013130">
    <property type="entry name" value="Fe3_Rdtase_TM_dom"/>
</dbReference>
<dbReference type="GO" id="GO:0042554">
    <property type="term" value="P:superoxide anion generation"/>
    <property type="evidence" value="ECO:0007669"/>
    <property type="project" value="TreeGrafter"/>
</dbReference>